<feature type="compositionally biased region" description="Pro residues" evidence="1">
    <location>
        <begin position="47"/>
        <end position="66"/>
    </location>
</feature>
<reference evidence="4" key="2">
    <citation type="submission" date="2025-08" db="UniProtKB">
        <authorList>
            <consortium name="RefSeq"/>
        </authorList>
    </citation>
    <scope>IDENTIFICATION</scope>
    <source>
        <tissue evidence="4">Leaf</tissue>
    </source>
</reference>
<feature type="compositionally biased region" description="Low complexity" evidence="1">
    <location>
        <begin position="71"/>
        <end position="110"/>
    </location>
</feature>
<dbReference type="KEGG" id="soe:110775247"/>
<dbReference type="GeneID" id="110775247"/>
<accession>A0A9R0HRU5</accession>
<dbReference type="InterPro" id="IPR016024">
    <property type="entry name" value="ARM-type_fold"/>
</dbReference>
<feature type="domain" description="U-box" evidence="2">
    <location>
        <begin position="191"/>
        <end position="351"/>
    </location>
</feature>
<dbReference type="InterPro" id="IPR011989">
    <property type="entry name" value="ARM-like"/>
</dbReference>
<dbReference type="SUPFAM" id="SSF48371">
    <property type="entry name" value="ARM repeat"/>
    <property type="match status" value="1"/>
</dbReference>
<evidence type="ECO:0000313" key="4">
    <source>
        <dbReference type="RefSeq" id="XP_021835548.2"/>
    </source>
</evidence>
<feature type="region of interest" description="Disordered" evidence="1">
    <location>
        <begin position="1"/>
        <end position="23"/>
    </location>
</feature>
<dbReference type="Proteomes" id="UP000813463">
    <property type="component" value="Chromosome 1"/>
</dbReference>
<dbReference type="RefSeq" id="XP_021835548.2">
    <property type="nucleotide sequence ID" value="XM_021979856.2"/>
</dbReference>
<proteinExistence type="predicted"/>
<dbReference type="InterPro" id="IPR058678">
    <property type="entry name" value="ARM_PUB"/>
</dbReference>
<protein>
    <submittedName>
        <fullName evidence="4">U-box domain-containing protein 26</fullName>
    </submittedName>
</protein>
<dbReference type="PANTHER" id="PTHR47873">
    <property type="entry name" value="ARM REPEAT SUPERFAMILY PROTEIN"/>
    <property type="match status" value="1"/>
</dbReference>
<feature type="region of interest" description="Disordered" evidence="1">
    <location>
        <begin position="39"/>
        <end position="131"/>
    </location>
</feature>
<feature type="compositionally biased region" description="Basic residues" evidence="1">
    <location>
        <begin position="1"/>
        <end position="19"/>
    </location>
</feature>
<evidence type="ECO:0000256" key="1">
    <source>
        <dbReference type="SAM" id="MobiDB-lite"/>
    </source>
</evidence>
<organism evidence="3 4">
    <name type="scientific">Spinacia oleracea</name>
    <name type="common">Spinach</name>
    <dbReference type="NCBI Taxonomy" id="3562"/>
    <lineage>
        <taxon>Eukaryota</taxon>
        <taxon>Viridiplantae</taxon>
        <taxon>Streptophyta</taxon>
        <taxon>Embryophyta</taxon>
        <taxon>Tracheophyta</taxon>
        <taxon>Spermatophyta</taxon>
        <taxon>Magnoliopsida</taxon>
        <taxon>eudicotyledons</taxon>
        <taxon>Gunneridae</taxon>
        <taxon>Pentapetalae</taxon>
        <taxon>Caryophyllales</taxon>
        <taxon>Chenopodiaceae</taxon>
        <taxon>Chenopodioideae</taxon>
        <taxon>Anserineae</taxon>
        <taxon>Spinacia</taxon>
    </lineage>
</organism>
<name>A0A9R0HRU5_SPIOL</name>
<reference evidence="3" key="1">
    <citation type="journal article" date="2021" name="Nat. Commun.">
        <title>Genomic analyses provide insights into spinach domestication and the genetic basis of agronomic traits.</title>
        <authorList>
            <person name="Cai X."/>
            <person name="Sun X."/>
            <person name="Xu C."/>
            <person name="Sun H."/>
            <person name="Wang X."/>
            <person name="Ge C."/>
            <person name="Zhang Z."/>
            <person name="Wang Q."/>
            <person name="Fei Z."/>
            <person name="Jiao C."/>
            <person name="Wang Q."/>
        </authorList>
    </citation>
    <scope>NUCLEOTIDE SEQUENCE [LARGE SCALE GENOMIC DNA]</scope>
    <source>
        <strain evidence="3">cv. Varoflay</strain>
    </source>
</reference>
<sequence>MKTHPHNHHHNQNHHHQPQKRSTTSIFSCAFFRHCTDSPLSPTTPRSSPPHFPPPLALQPSLPPPQVTTRLLSSASHNPAPAPSPLLSHHPSTKPSDSETSSSSTSQSFTQWRFPPTFPTPPTDSSSTAVQKQGFQFPDLLELFHMAELHFASGSDSDRIAALQMLEQSLVPNPPSDAIPESGASVIVPAVVVAEVLQHMSQSVSAKSATKILLALCLAEGNRRVAVECGAPSRVVDALPDLEGAVVERALAALELMCTVPEGAAEVRAHALAVPMLVATMGRMEGRGREYAISVLTAVYGSGDEDHQLWEAAPPEEVARAVVLAMQQGDCSARGKRKGAQLLKVLQENGKVDLTQ</sequence>
<evidence type="ECO:0000313" key="3">
    <source>
        <dbReference type="Proteomes" id="UP000813463"/>
    </source>
</evidence>
<dbReference type="Pfam" id="PF25598">
    <property type="entry name" value="ARM_PUB"/>
    <property type="match status" value="1"/>
</dbReference>
<dbReference type="PANTHER" id="PTHR47873:SF1">
    <property type="entry name" value="ARM REPEAT SUPERFAMILY PROTEIN"/>
    <property type="match status" value="1"/>
</dbReference>
<keyword evidence="3" id="KW-1185">Reference proteome</keyword>
<gene>
    <name evidence="4" type="primary">LOC110775247</name>
</gene>
<dbReference type="Gene3D" id="1.25.10.10">
    <property type="entry name" value="Leucine-rich Repeat Variant"/>
    <property type="match status" value="1"/>
</dbReference>
<evidence type="ECO:0000259" key="2">
    <source>
        <dbReference type="Pfam" id="PF25598"/>
    </source>
</evidence>
<dbReference type="AlphaFoldDB" id="A0A9R0HRU5"/>